<protein>
    <submittedName>
        <fullName evidence="2">Uncharacterized protein</fullName>
    </submittedName>
</protein>
<dbReference type="AlphaFoldDB" id="A0A9N7Y558"/>
<feature type="region of interest" description="Disordered" evidence="1">
    <location>
        <begin position="112"/>
        <end position="153"/>
    </location>
</feature>
<dbReference type="EMBL" id="CADEAL010000021">
    <property type="protein sequence ID" value="CAB1412817.1"/>
    <property type="molecule type" value="Genomic_DNA"/>
</dbReference>
<comment type="caution">
    <text evidence="2">The sequence shown here is derived from an EMBL/GenBank/DDBJ whole genome shotgun (WGS) entry which is preliminary data.</text>
</comment>
<dbReference type="Proteomes" id="UP001153269">
    <property type="component" value="Unassembled WGS sequence"/>
</dbReference>
<proteinExistence type="predicted"/>
<accession>A0A9N7Y558</accession>
<organism evidence="2 3">
    <name type="scientific">Pleuronectes platessa</name>
    <name type="common">European plaice</name>
    <dbReference type="NCBI Taxonomy" id="8262"/>
    <lineage>
        <taxon>Eukaryota</taxon>
        <taxon>Metazoa</taxon>
        <taxon>Chordata</taxon>
        <taxon>Craniata</taxon>
        <taxon>Vertebrata</taxon>
        <taxon>Euteleostomi</taxon>
        <taxon>Actinopterygii</taxon>
        <taxon>Neopterygii</taxon>
        <taxon>Teleostei</taxon>
        <taxon>Neoteleostei</taxon>
        <taxon>Acanthomorphata</taxon>
        <taxon>Carangaria</taxon>
        <taxon>Pleuronectiformes</taxon>
        <taxon>Pleuronectoidei</taxon>
        <taxon>Pleuronectidae</taxon>
        <taxon>Pleuronectes</taxon>
    </lineage>
</organism>
<evidence type="ECO:0000313" key="3">
    <source>
        <dbReference type="Proteomes" id="UP001153269"/>
    </source>
</evidence>
<feature type="region of interest" description="Disordered" evidence="1">
    <location>
        <begin position="27"/>
        <end position="81"/>
    </location>
</feature>
<evidence type="ECO:0000256" key="1">
    <source>
        <dbReference type="SAM" id="MobiDB-lite"/>
    </source>
</evidence>
<sequence>MHTAAAETGGKNEERSEREEWVDWIANHGTDGLNSGGRITGRMEVRNQRGRWGGEKGGGGMKARRNDQSGLMARRGDEMESMLSIREMEGKDGGVERPYEMGKAMHVLSLHLPKDSNENPNSPMPPGEAFGLGRPKRGGCDSPDLFQNTERSRFRGRSSSLRWHLIDDETRARKEKKEISHGEKVLTDFGKMLVEA</sequence>
<evidence type="ECO:0000313" key="2">
    <source>
        <dbReference type="EMBL" id="CAB1412817.1"/>
    </source>
</evidence>
<reference evidence="2" key="1">
    <citation type="submission" date="2020-03" db="EMBL/GenBank/DDBJ databases">
        <authorList>
            <person name="Weist P."/>
        </authorList>
    </citation>
    <scope>NUCLEOTIDE SEQUENCE</scope>
</reference>
<keyword evidence="3" id="KW-1185">Reference proteome</keyword>
<gene>
    <name evidence="2" type="ORF">PLEPLA_LOCUS511</name>
</gene>
<name>A0A9N7Y558_PLEPL</name>